<keyword evidence="1" id="KW-0472">Membrane</keyword>
<evidence type="ECO:0000313" key="3">
    <source>
        <dbReference type="Proteomes" id="UP001585080"/>
    </source>
</evidence>
<comment type="caution">
    <text evidence="2">The sequence shown here is derived from an EMBL/GenBank/DDBJ whole genome shotgun (WGS) entry which is preliminary data.</text>
</comment>
<accession>A0ABV5EE68</accession>
<feature type="transmembrane region" description="Helical" evidence="1">
    <location>
        <begin position="31"/>
        <end position="51"/>
    </location>
</feature>
<keyword evidence="1" id="KW-1133">Transmembrane helix</keyword>
<evidence type="ECO:0000256" key="1">
    <source>
        <dbReference type="SAM" id="Phobius"/>
    </source>
</evidence>
<name>A0ABV5EE68_9ACTN</name>
<organism evidence="2 3">
    <name type="scientific">Streptomyces broussonetiae</name>
    <dbReference type="NCBI Taxonomy" id="2686304"/>
    <lineage>
        <taxon>Bacteria</taxon>
        <taxon>Bacillati</taxon>
        <taxon>Actinomycetota</taxon>
        <taxon>Actinomycetes</taxon>
        <taxon>Kitasatosporales</taxon>
        <taxon>Streptomycetaceae</taxon>
        <taxon>Streptomyces</taxon>
    </lineage>
</organism>
<keyword evidence="3" id="KW-1185">Reference proteome</keyword>
<dbReference type="Proteomes" id="UP001585080">
    <property type="component" value="Unassembled WGS sequence"/>
</dbReference>
<proteinExistence type="predicted"/>
<dbReference type="EMBL" id="JAYMRP010000018">
    <property type="protein sequence ID" value="MFB8775144.1"/>
    <property type="molecule type" value="Genomic_DNA"/>
</dbReference>
<dbReference type="PANTHER" id="PTHR42305:SF1">
    <property type="entry name" value="MEMBRANE PROTEIN RV1733C-RELATED"/>
    <property type="match status" value="1"/>
</dbReference>
<gene>
    <name evidence="2" type="ORF">VSS16_20815</name>
</gene>
<dbReference type="InterPro" id="IPR039708">
    <property type="entry name" value="MT1774/Rv1733c-like"/>
</dbReference>
<dbReference type="RefSeq" id="WP_376733784.1">
    <property type="nucleotide sequence ID" value="NZ_JAYMRP010000018.1"/>
</dbReference>
<evidence type="ECO:0000313" key="2">
    <source>
        <dbReference type="EMBL" id="MFB8775144.1"/>
    </source>
</evidence>
<keyword evidence="1" id="KW-0812">Transmembrane</keyword>
<protein>
    <submittedName>
        <fullName evidence="2">Uncharacterized protein</fullName>
    </submittedName>
</protein>
<sequence length="194" mass="21475">MAFRGPGVTRVRLWRWRRNPLRRRADVVEGWVLLGAWLLTVVVGVLVGLAATHTVERQLARERDEWRPTTAHLAEAVPGGHREAGAGERVWSEVRWTGPDGVVHTGQVRVRPGSPEGAPVTVWTDRRGRLVTEPATEVQARVNSALVGGLAGLSAAAVPCLAGRALRCRLEQARLDRWDTDWARFDPLWGHRTG</sequence>
<dbReference type="PANTHER" id="PTHR42305">
    <property type="entry name" value="MEMBRANE PROTEIN RV1733C-RELATED"/>
    <property type="match status" value="1"/>
</dbReference>
<reference evidence="2 3" key="1">
    <citation type="submission" date="2024-01" db="EMBL/GenBank/DDBJ databases">
        <title>Genome mining of biosynthetic gene clusters to explore secondary metabolites of Streptomyces sp.</title>
        <authorList>
            <person name="Baig A."/>
            <person name="Ajitkumar Shintre N."/>
            <person name="Kumar H."/>
            <person name="Anbarasu A."/>
            <person name="Ramaiah S."/>
        </authorList>
    </citation>
    <scope>NUCLEOTIDE SEQUENCE [LARGE SCALE GENOMIC DNA]</scope>
    <source>
        <strain evidence="2 3">A57</strain>
    </source>
</reference>